<dbReference type="Proteomes" id="UP000075902">
    <property type="component" value="Unassembled WGS sequence"/>
</dbReference>
<reference evidence="2" key="2">
    <citation type="submission" date="2020-05" db="UniProtKB">
        <authorList>
            <consortium name="EnsemblMetazoa"/>
        </authorList>
    </citation>
    <scope>IDENTIFICATION</scope>
    <source>
        <strain evidence="2">CM1001059</strain>
    </source>
</reference>
<evidence type="ECO:0000313" key="3">
    <source>
        <dbReference type="Proteomes" id="UP000075902"/>
    </source>
</evidence>
<name>A0A182TF37_9DIPT</name>
<dbReference type="AlphaFoldDB" id="A0A182TF37"/>
<keyword evidence="3" id="KW-1185">Reference proteome</keyword>
<feature type="compositionally biased region" description="Basic residues" evidence="1">
    <location>
        <begin position="10"/>
        <end position="19"/>
    </location>
</feature>
<sequence length="128" mass="14828">MAIISEAVRHRSRRQSHNHHYTEDMRQDHHHHHQHHHRHILGRSMIVIMTDRIVSLPGRRYCTGGPAVPVDRYDHRRPCSATHRRRMMDTASRTVVVSCTLARTVSSVAIRVGSGRIHGRRRSSNRAS</sequence>
<accession>A0A182TF37</accession>
<organism evidence="2 3">
    <name type="scientific">Anopheles melas</name>
    <dbReference type="NCBI Taxonomy" id="34690"/>
    <lineage>
        <taxon>Eukaryota</taxon>
        <taxon>Metazoa</taxon>
        <taxon>Ecdysozoa</taxon>
        <taxon>Arthropoda</taxon>
        <taxon>Hexapoda</taxon>
        <taxon>Insecta</taxon>
        <taxon>Pterygota</taxon>
        <taxon>Neoptera</taxon>
        <taxon>Endopterygota</taxon>
        <taxon>Diptera</taxon>
        <taxon>Nematocera</taxon>
        <taxon>Culicoidea</taxon>
        <taxon>Culicidae</taxon>
        <taxon>Anophelinae</taxon>
        <taxon>Anopheles</taxon>
    </lineage>
</organism>
<proteinExistence type="predicted"/>
<protein>
    <submittedName>
        <fullName evidence="2">Uncharacterized protein</fullName>
    </submittedName>
</protein>
<evidence type="ECO:0000256" key="1">
    <source>
        <dbReference type="SAM" id="MobiDB-lite"/>
    </source>
</evidence>
<evidence type="ECO:0000313" key="2">
    <source>
        <dbReference type="EnsemblMetazoa" id="AMEC001178-PA"/>
    </source>
</evidence>
<feature type="compositionally biased region" description="Basic residues" evidence="1">
    <location>
        <begin position="28"/>
        <end position="39"/>
    </location>
</feature>
<feature type="region of interest" description="Disordered" evidence="1">
    <location>
        <begin position="1"/>
        <end position="39"/>
    </location>
</feature>
<dbReference type="EnsemblMetazoa" id="AMEC001178-RA">
    <property type="protein sequence ID" value="AMEC001178-PA"/>
    <property type="gene ID" value="AMEC001178"/>
</dbReference>
<reference evidence="3" key="1">
    <citation type="submission" date="2014-01" db="EMBL/GenBank/DDBJ databases">
        <title>The Genome Sequence of Anopheles melas CM1001059_A (V2).</title>
        <authorList>
            <consortium name="The Broad Institute Genomics Platform"/>
            <person name="Neafsey D.E."/>
            <person name="Besansky N."/>
            <person name="Howell P."/>
            <person name="Walton C."/>
            <person name="Young S.K."/>
            <person name="Zeng Q."/>
            <person name="Gargeya S."/>
            <person name="Fitzgerald M."/>
            <person name="Haas B."/>
            <person name="Abouelleil A."/>
            <person name="Allen A.W."/>
            <person name="Alvarado L."/>
            <person name="Arachchi H.M."/>
            <person name="Berlin A.M."/>
            <person name="Chapman S.B."/>
            <person name="Gainer-Dewar J."/>
            <person name="Goldberg J."/>
            <person name="Griggs A."/>
            <person name="Gujja S."/>
            <person name="Hansen M."/>
            <person name="Howarth C."/>
            <person name="Imamovic A."/>
            <person name="Ireland A."/>
            <person name="Larimer J."/>
            <person name="McCowan C."/>
            <person name="Murphy C."/>
            <person name="Pearson M."/>
            <person name="Poon T.W."/>
            <person name="Priest M."/>
            <person name="Roberts A."/>
            <person name="Saif S."/>
            <person name="Shea T."/>
            <person name="Sisk P."/>
            <person name="Sykes S."/>
            <person name="Wortman J."/>
            <person name="Nusbaum C."/>
            <person name="Birren B."/>
        </authorList>
    </citation>
    <scope>NUCLEOTIDE SEQUENCE [LARGE SCALE GENOMIC DNA]</scope>
    <source>
        <strain evidence="3">CM1001059</strain>
    </source>
</reference>
<dbReference type="VEuPathDB" id="VectorBase:AMEC001178"/>